<evidence type="ECO:0000313" key="2">
    <source>
        <dbReference type="EMBL" id="GBN68971.1"/>
    </source>
</evidence>
<evidence type="ECO:0000313" key="3">
    <source>
        <dbReference type="Proteomes" id="UP000499080"/>
    </source>
</evidence>
<dbReference type="AlphaFoldDB" id="A0A4Y2R075"/>
<organism evidence="2 3">
    <name type="scientific">Araneus ventricosus</name>
    <name type="common">Orbweaver spider</name>
    <name type="synonym">Epeira ventricosa</name>
    <dbReference type="NCBI Taxonomy" id="182803"/>
    <lineage>
        <taxon>Eukaryota</taxon>
        <taxon>Metazoa</taxon>
        <taxon>Ecdysozoa</taxon>
        <taxon>Arthropoda</taxon>
        <taxon>Chelicerata</taxon>
        <taxon>Arachnida</taxon>
        <taxon>Araneae</taxon>
        <taxon>Araneomorphae</taxon>
        <taxon>Entelegynae</taxon>
        <taxon>Araneoidea</taxon>
        <taxon>Araneidae</taxon>
        <taxon>Araneus</taxon>
    </lineage>
</organism>
<proteinExistence type="predicted"/>
<protein>
    <recommendedName>
        <fullName evidence="1">DUF5641 domain-containing protein</fullName>
    </recommendedName>
</protein>
<gene>
    <name evidence="2" type="ORF">AVEN_129895_1</name>
</gene>
<dbReference type="EMBL" id="BGPR01015375">
    <property type="protein sequence ID" value="GBN68971.1"/>
    <property type="molecule type" value="Genomic_DNA"/>
</dbReference>
<accession>A0A4Y2R075</accession>
<dbReference type="Proteomes" id="UP000499080">
    <property type="component" value="Unassembled WGS sequence"/>
</dbReference>
<name>A0A4Y2R075_ARAVE</name>
<dbReference type="OrthoDB" id="10049357at2759"/>
<reference evidence="2 3" key="1">
    <citation type="journal article" date="2019" name="Sci. Rep.">
        <title>Orb-weaving spider Araneus ventricosus genome elucidates the spidroin gene catalogue.</title>
        <authorList>
            <person name="Kono N."/>
            <person name="Nakamura H."/>
            <person name="Ohtoshi R."/>
            <person name="Moran D.A.P."/>
            <person name="Shinohara A."/>
            <person name="Yoshida Y."/>
            <person name="Fujiwara M."/>
            <person name="Mori M."/>
            <person name="Tomita M."/>
            <person name="Arakawa K."/>
        </authorList>
    </citation>
    <scope>NUCLEOTIDE SEQUENCE [LARGE SCALE GENOMIC DNA]</scope>
</reference>
<feature type="domain" description="DUF5641" evidence="1">
    <location>
        <begin position="42"/>
        <end position="89"/>
    </location>
</feature>
<sequence length="92" mass="10839">MVPVSSHPSLVRALTPGHFLIGSSLLKITDSNHEGYLRLASRCHLIQTIRQNFWKGWTRDYLHHLQRRPRWTRLDPELQVGELIYMKVQSLH</sequence>
<keyword evidence="3" id="KW-1185">Reference proteome</keyword>
<comment type="caution">
    <text evidence="2">The sequence shown here is derived from an EMBL/GenBank/DDBJ whole genome shotgun (WGS) entry which is preliminary data.</text>
</comment>
<dbReference type="InterPro" id="IPR040676">
    <property type="entry name" value="DUF5641"/>
</dbReference>
<dbReference type="Pfam" id="PF18701">
    <property type="entry name" value="DUF5641"/>
    <property type="match status" value="1"/>
</dbReference>
<evidence type="ECO:0000259" key="1">
    <source>
        <dbReference type="Pfam" id="PF18701"/>
    </source>
</evidence>